<dbReference type="AlphaFoldDB" id="A0A060N6B0"/>
<dbReference type="Proteomes" id="UP000054164">
    <property type="component" value="Unassembled WGS sequence"/>
</dbReference>
<sequence>MDKAKAIEIIKSISMECGENDKCTHCAFYNTVKNIDGCIFDKLVLETAPEYFIDVLERNK</sequence>
<name>A0A060N6B0_CLOBO</name>
<protein>
    <submittedName>
        <fullName evidence="1">Uncharacterized protein</fullName>
    </submittedName>
</protein>
<dbReference type="EMBL" id="BA000059">
    <property type="protein sequence ID" value="BAO05130.1"/>
    <property type="molecule type" value="Genomic_DNA"/>
</dbReference>
<organism evidence="1">
    <name type="scientific">Clostridium botulinum B str. Osaka05</name>
    <dbReference type="NCBI Taxonomy" id="1407017"/>
    <lineage>
        <taxon>Bacteria</taxon>
        <taxon>Bacillati</taxon>
        <taxon>Bacillota</taxon>
        <taxon>Clostridia</taxon>
        <taxon>Eubacteriales</taxon>
        <taxon>Clostridiaceae</taxon>
        <taxon>Clostridium</taxon>
    </lineage>
</organism>
<reference evidence="1" key="1">
    <citation type="submission" date="2013-10" db="EMBL/GenBank/DDBJ databases">
        <title>Draft genome sequence of Clostridium botulinum type B strain Osaka05.</title>
        <authorList>
            <person name="Sakaguchi Y."/>
            <person name="Hosomi K."/>
            <person name="Uchiyama J."/>
            <person name="Ogura Y."/>
            <person name="Sakaguchi M."/>
            <person name="Kohda T."/>
            <person name="Mukamoto M."/>
            <person name="Misawa N."/>
            <person name="Matsuzaki S."/>
            <person name="Hayashi T."/>
            <person name="Kozaki S."/>
        </authorList>
    </citation>
    <scope>NUCLEOTIDE SEQUENCE</scope>
    <source>
        <strain evidence="1">Osaka05</strain>
    </source>
</reference>
<evidence type="ECO:0000313" key="1">
    <source>
        <dbReference type="EMBL" id="BAO05130.1"/>
    </source>
</evidence>
<dbReference type="HOGENOM" id="CLU_2933053_0_0_9"/>
<dbReference type="RefSeq" id="WP_030032288.1">
    <property type="nucleotide sequence ID" value="NZ_BA000059.1"/>
</dbReference>
<accession>A0A060N6B0</accession>
<proteinExistence type="predicted"/>
<gene>
    <name evidence="1" type="ORF">CBO05P2_105</name>
</gene>